<reference evidence="12" key="1">
    <citation type="submission" date="2021-03" db="EMBL/GenBank/DDBJ databases">
        <authorList>
            <person name="Li Z."/>
            <person name="Yang C."/>
        </authorList>
    </citation>
    <scope>NUCLEOTIDE SEQUENCE</scope>
    <source>
        <strain evidence="12">Dzin_1.0</strain>
        <tissue evidence="12">Leaf</tissue>
    </source>
</reference>
<dbReference type="GO" id="GO:0005975">
    <property type="term" value="P:carbohydrate metabolic process"/>
    <property type="evidence" value="ECO:0007669"/>
    <property type="project" value="InterPro"/>
</dbReference>
<comment type="subcellular location">
    <subcellularLocation>
        <location evidence="2">Plastid</location>
        <location evidence="2">Amyloplast</location>
    </subcellularLocation>
</comment>
<dbReference type="AlphaFoldDB" id="A0A9D5HTB7"/>
<evidence type="ECO:0000256" key="11">
    <source>
        <dbReference type="RuleBase" id="RU361207"/>
    </source>
</evidence>
<dbReference type="NCBIfam" id="NF011080">
    <property type="entry name" value="PRK14508.1-3"/>
    <property type="match status" value="1"/>
</dbReference>
<sequence length="580" mass="65401">MASLRSFYSVSPFAPLILRKDASPRTLALRSIPDRRRSLGVVFSAAASAGIAGDLAVQTGEDLPEDYGTHFPVMDAGKRRRAGVLLHPTSLPGPYGIGDLGEEAIRFLDWLHSAGCSVWQVLPLVPPGRRANEDGSPYSGQDANCGNTLLISLEELVKDGLLIKNELPKPIEMEHVQFKTVSEIKDPLIAKAAERLILSQGELKEQFENFRKNPGISGWLEDAAFFAAIDRFVDTFTWHEWPEPFKNRHLRALVEIYQSQKHFIDIFTAEQFLFQRQWQKVRAHAKSLGIKIMGDMPIYVGYHSADVWANKTSFLLDRSGFPVLVSGVPPDAFSETGQLWDSPLYDWRAMERNGFAWWVQRIKRAVDLYDEFRIDHFRGLAGFWAVPSQAKIATFGRWKAGPRKAFFDAIFKALGPINIIAEDLGVITEDVVQLRKDIGAPGMAVLQFAFGSGPDNPHLPQNHEPNQVVYTGTHDNDTILGWWENIPRSERCNVQKYLWMANEVNISWAMIHAAIASVAHTTIIPMQDILGLGNEARMNTPATQLGNWRWRIPSSMPFDRLEPEAQKLRDLLFTYNRLCL</sequence>
<dbReference type="NCBIfam" id="TIGR00217">
    <property type="entry name" value="malQ"/>
    <property type="match status" value="1"/>
</dbReference>
<comment type="similarity">
    <text evidence="3 11">Belongs to the disproportionating enzyme family.</text>
</comment>
<evidence type="ECO:0000256" key="1">
    <source>
        <dbReference type="ARBA" id="ARBA00000439"/>
    </source>
</evidence>
<dbReference type="OrthoDB" id="6123450at2759"/>
<protein>
    <recommendedName>
        <fullName evidence="4 11">4-alpha-glucanotransferase</fullName>
        <ecNumber evidence="4 11">2.4.1.25</ecNumber>
    </recommendedName>
    <alternativeName>
        <fullName evidence="9 11">Amylomaltase</fullName>
    </alternativeName>
    <alternativeName>
        <fullName evidence="10 11">Disproportionating enzyme</fullName>
    </alternativeName>
</protein>
<evidence type="ECO:0000256" key="8">
    <source>
        <dbReference type="ARBA" id="ARBA00023277"/>
    </source>
</evidence>
<gene>
    <name evidence="12" type="ORF">J5N97_005748</name>
</gene>
<name>A0A9D5HTB7_9LILI</name>
<dbReference type="EC" id="2.4.1.25" evidence="4 11"/>
<evidence type="ECO:0000256" key="4">
    <source>
        <dbReference type="ARBA" id="ARBA00012560"/>
    </source>
</evidence>
<comment type="caution">
    <text evidence="12">The sequence shown here is derived from an EMBL/GenBank/DDBJ whole genome shotgun (WGS) entry which is preliminary data.</text>
</comment>
<evidence type="ECO:0000313" key="12">
    <source>
        <dbReference type="EMBL" id="KAJ0987392.1"/>
    </source>
</evidence>
<evidence type="ECO:0000256" key="5">
    <source>
        <dbReference type="ARBA" id="ARBA00022676"/>
    </source>
</evidence>
<evidence type="ECO:0000313" key="13">
    <source>
        <dbReference type="Proteomes" id="UP001085076"/>
    </source>
</evidence>
<proteinExistence type="inferred from homology"/>
<keyword evidence="7" id="KW-0035">Amyloplast</keyword>
<dbReference type="EMBL" id="JAGGNH010000001">
    <property type="protein sequence ID" value="KAJ0987392.1"/>
    <property type="molecule type" value="Genomic_DNA"/>
</dbReference>
<dbReference type="PANTHER" id="PTHR32438:SF5">
    <property type="entry name" value="4-ALPHA-GLUCANOTRANSFERASE DPE1, CHLOROPLASTIC_AMYLOPLASTIC"/>
    <property type="match status" value="1"/>
</dbReference>
<comment type="catalytic activity">
    <reaction evidence="1 11">
        <text>Transfers a segment of a (1-&gt;4)-alpha-D-glucan to a new position in an acceptor, which may be glucose or a (1-&gt;4)-alpha-D-glucan.</text>
        <dbReference type="EC" id="2.4.1.25"/>
    </reaction>
</comment>
<evidence type="ECO:0000256" key="2">
    <source>
        <dbReference type="ARBA" id="ARBA00004602"/>
    </source>
</evidence>
<dbReference type="SUPFAM" id="SSF51445">
    <property type="entry name" value="(Trans)glycosidases"/>
    <property type="match status" value="1"/>
</dbReference>
<dbReference type="GO" id="GO:0009501">
    <property type="term" value="C:amyloplast"/>
    <property type="evidence" value="ECO:0007669"/>
    <property type="project" value="UniProtKB-SubCell"/>
</dbReference>
<evidence type="ECO:0000256" key="7">
    <source>
        <dbReference type="ARBA" id="ARBA00023234"/>
    </source>
</evidence>
<keyword evidence="5 11" id="KW-0328">Glycosyltransferase</keyword>
<evidence type="ECO:0000256" key="10">
    <source>
        <dbReference type="ARBA" id="ARBA00031501"/>
    </source>
</evidence>
<keyword evidence="13" id="KW-1185">Reference proteome</keyword>
<dbReference type="PANTHER" id="PTHR32438">
    <property type="entry name" value="4-ALPHA-GLUCANOTRANSFERASE DPE1, CHLOROPLASTIC/AMYLOPLASTIC"/>
    <property type="match status" value="1"/>
</dbReference>
<keyword evidence="6 11" id="KW-0808">Transferase</keyword>
<dbReference type="InterPro" id="IPR017853">
    <property type="entry name" value="GH"/>
</dbReference>
<organism evidence="12 13">
    <name type="scientific">Dioscorea zingiberensis</name>
    <dbReference type="NCBI Taxonomy" id="325984"/>
    <lineage>
        <taxon>Eukaryota</taxon>
        <taxon>Viridiplantae</taxon>
        <taxon>Streptophyta</taxon>
        <taxon>Embryophyta</taxon>
        <taxon>Tracheophyta</taxon>
        <taxon>Spermatophyta</taxon>
        <taxon>Magnoliopsida</taxon>
        <taxon>Liliopsida</taxon>
        <taxon>Dioscoreales</taxon>
        <taxon>Dioscoreaceae</taxon>
        <taxon>Dioscorea</taxon>
    </lineage>
</organism>
<evidence type="ECO:0000256" key="6">
    <source>
        <dbReference type="ARBA" id="ARBA00022679"/>
    </source>
</evidence>
<keyword evidence="8 11" id="KW-0119">Carbohydrate metabolism</keyword>
<dbReference type="Proteomes" id="UP001085076">
    <property type="component" value="Miscellaneous, Linkage group lg01"/>
</dbReference>
<dbReference type="InterPro" id="IPR003385">
    <property type="entry name" value="Glyco_hydro_77"/>
</dbReference>
<dbReference type="Gene3D" id="3.20.20.80">
    <property type="entry name" value="Glycosidases"/>
    <property type="match status" value="1"/>
</dbReference>
<evidence type="ECO:0000256" key="9">
    <source>
        <dbReference type="ARBA" id="ARBA00031423"/>
    </source>
</evidence>
<accession>A0A9D5HTB7</accession>
<keyword evidence="7" id="KW-0934">Plastid</keyword>
<dbReference type="Pfam" id="PF02446">
    <property type="entry name" value="Glyco_hydro_77"/>
    <property type="match status" value="1"/>
</dbReference>
<evidence type="ECO:0000256" key="3">
    <source>
        <dbReference type="ARBA" id="ARBA00005684"/>
    </source>
</evidence>
<dbReference type="FunFam" id="3.20.20.80:FF:000193">
    <property type="entry name" value="4-alpha-glucanotransferase, chloroplastic/amyloplastic"/>
    <property type="match status" value="1"/>
</dbReference>
<dbReference type="GO" id="GO:0004134">
    <property type="term" value="F:4-alpha-glucanotransferase activity"/>
    <property type="evidence" value="ECO:0007669"/>
    <property type="project" value="UniProtKB-EC"/>
</dbReference>
<reference evidence="12" key="2">
    <citation type="journal article" date="2022" name="Hortic Res">
        <title>The genome of Dioscorea zingiberensis sheds light on the biosynthesis, origin and evolution of the medicinally important diosgenin saponins.</title>
        <authorList>
            <person name="Li Y."/>
            <person name="Tan C."/>
            <person name="Li Z."/>
            <person name="Guo J."/>
            <person name="Li S."/>
            <person name="Chen X."/>
            <person name="Wang C."/>
            <person name="Dai X."/>
            <person name="Yang H."/>
            <person name="Song W."/>
            <person name="Hou L."/>
            <person name="Xu J."/>
            <person name="Tong Z."/>
            <person name="Xu A."/>
            <person name="Yuan X."/>
            <person name="Wang W."/>
            <person name="Yang Q."/>
            <person name="Chen L."/>
            <person name="Sun Z."/>
            <person name="Wang K."/>
            <person name="Pan B."/>
            <person name="Chen J."/>
            <person name="Bao Y."/>
            <person name="Liu F."/>
            <person name="Qi X."/>
            <person name="Gang D.R."/>
            <person name="Wen J."/>
            <person name="Li J."/>
        </authorList>
    </citation>
    <scope>NUCLEOTIDE SEQUENCE</scope>
    <source>
        <strain evidence="12">Dzin_1.0</strain>
    </source>
</reference>